<dbReference type="EMBL" id="JZWT02000018">
    <property type="protein sequence ID" value="MFB6491010.1"/>
    <property type="molecule type" value="Genomic_DNA"/>
</dbReference>
<keyword evidence="1" id="KW-0547">Nucleotide-binding</keyword>
<dbReference type="Proteomes" id="UP000033636">
    <property type="component" value="Unassembled WGS sequence"/>
</dbReference>
<evidence type="ECO:0000313" key="1">
    <source>
        <dbReference type="EMBL" id="MFB6491010.1"/>
    </source>
</evidence>
<accession>A0ACC6V1Z1</accession>
<keyword evidence="1" id="KW-0067">ATP-binding</keyword>
<gene>
    <name evidence="1" type="ORF">TU35_007180</name>
</gene>
<proteinExistence type="predicted"/>
<sequence>MPLLEVRNARLYYQTTRGVLKALDGVSFELEEGETLAIVGETGSGKSTLAKLLTRVWERNVALVDGEVYLEGVEILHMPEHQFRREVRWWKIGMVPQASMNALNPVITIGEQMIEPLLLRGVPKAEALRLAMDSLESVGLPRDTVYRYPHQLSGGMKQRVVIAMALMTRPKVLILDEPTSALDVMTQANIMNLLKELKARMKLSYIFITHDLALASELADSIAVMYAGKIAEIGSADDIYSSPAHPYTQGLMSSMPTLRIDKQLVSIPGEVPSLISPPPGCRFHPRCPYYVERNLKGICDAKEPPYAELKPWSGRRHLAACWLYQEFISGR</sequence>
<organism evidence="1 2">
    <name type="scientific">Thermoproteus sp. AZ2</name>
    <dbReference type="NCBI Taxonomy" id="1609232"/>
    <lineage>
        <taxon>Archaea</taxon>
        <taxon>Thermoproteota</taxon>
        <taxon>Thermoprotei</taxon>
        <taxon>Thermoproteales</taxon>
        <taxon>Thermoproteaceae</taxon>
        <taxon>Thermoproteus</taxon>
    </lineage>
</organism>
<protein>
    <submittedName>
        <fullName evidence="1">ABC transporter ATP-binding protein</fullName>
    </submittedName>
</protein>
<name>A0ACC6V1Z1_9CREN</name>
<comment type="caution">
    <text evidence="1">The sequence shown here is derived from an EMBL/GenBank/DDBJ whole genome shotgun (WGS) entry which is preliminary data.</text>
</comment>
<reference evidence="1" key="1">
    <citation type="submission" date="2024-07" db="EMBL/GenBank/DDBJ databases">
        <title>Metagenome and Metagenome-Assembled Genomes of Archaea from a hot spring from the geothermal field of Los Azufres, Mexico.</title>
        <authorList>
            <person name="Marin-Paredes R."/>
            <person name="Martinez-Romero E."/>
            <person name="Servin-Garciduenas L.E."/>
        </authorList>
    </citation>
    <scope>NUCLEOTIDE SEQUENCE</scope>
</reference>
<evidence type="ECO:0000313" key="2">
    <source>
        <dbReference type="Proteomes" id="UP000033636"/>
    </source>
</evidence>